<sequence>MNYVSLLGRLTRDPEVQYTGTGKAYLRFSIAVQRDSNREEVDFINCVAWEKRAETIGQYFKKGSRILVTGKLSVSNYETKEGEKRTSTDVVLSSFEFIDSKSDSSGGSREFTPSKSFEAPKEEILVDEEDDFPF</sequence>
<feature type="region of interest" description="Disordered" evidence="4">
    <location>
        <begin position="99"/>
        <end position="134"/>
    </location>
</feature>
<reference evidence="5 6" key="1">
    <citation type="journal article" date="2009" name="Stand. Genomic Sci.">
        <title>Complete genome sequence of Streptobacillus moniliformis type strain (9901T).</title>
        <authorList>
            <person name="Nolan M."/>
            <person name="Gronow S."/>
            <person name="Lapidus A."/>
            <person name="Ivanova N."/>
            <person name="Copeland A."/>
            <person name="Lucas S."/>
            <person name="Del Rio T.G."/>
            <person name="Chen F."/>
            <person name="Tice H."/>
            <person name="Pitluck S."/>
            <person name="Cheng J.F."/>
            <person name="Sims D."/>
            <person name="Meincke L."/>
            <person name="Bruce D."/>
            <person name="Goodwin L."/>
            <person name="Brettin T."/>
            <person name="Han C."/>
            <person name="Detter J.C."/>
            <person name="Ovchinikova G."/>
            <person name="Pati A."/>
            <person name="Mavromatis K."/>
            <person name="Mikhailova N."/>
            <person name="Chen A."/>
            <person name="Palaniappan K."/>
            <person name="Land M."/>
            <person name="Hauser L."/>
            <person name="Chang Y.J."/>
            <person name="Jeffries C.D."/>
            <person name="Rohde M."/>
            <person name="Sproer C."/>
            <person name="Goker M."/>
            <person name="Bristow J."/>
            <person name="Eisen J.A."/>
            <person name="Markowitz V."/>
            <person name="Hugenholtz P."/>
            <person name="Kyrpides N.C."/>
            <person name="Klenk H.P."/>
            <person name="Chain P."/>
        </authorList>
    </citation>
    <scope>NUCLEOTIDE SEQUENCE [LARGE SCALE GENOMIC DNA]</scope>
    <source>
        <strain evidence="6">ATCC 14647 / DSM 12112 / NCTC 10651 / 9901</strain>
    </source>
</reference>
<organism evidence="5 6">
    <name type="scientific">Streptobacillus moniliformis (strain ATCC 14647 / DSM 12112 / NCTC 10651 / 9901)</name>
    <dbReference type="NCBI Taxonomy" id="519441"/>
    <lineage>
        <taxon>Bacteria</taxon>
        <taxon>Fusobacteriati</taxon>
        <taxon>Fusobacteriota</taxon>
        <taxon>Fusobacteriia</taxon>
        <taxon>Fusobacteriales</taxon>
        <taxon>Leptotrichiaceae</taxon>
        <taxon>Streptobacillus</taxon>
    </lineage>
</organism>
<keyword evidence="1 2" id="KW-0238">DNA-binding</keyword>
<dbReference type="GO" id="GO:0006260">
    <property type="term" value="P:DNA replication"/>
    <property type="evidence" value="ECO:0007669"/>
    <property type="project" value="InterPro"/>
</dbReference>
<evidence type="ECO:0000256" key="3">
    <source>
        <dbReference type="RuleBase" id="RU000524"/>
    </source>
</evidence>
<evidence type="ECO:0000256" key="1">
    <source>
        <dbReference type="ARBA" id="ARBA00023125"/>
    </source>
</evidence>
<dbReference type="PROSITE" id="PS50935">
    <property type="entry name" value="SSB"/>
    <property type="match status" value="1"/>
</dbReference>
<evidence type="ECO:0000313" key="5">
    <source>
        <dbReference type="EMBL" id="ACZ01913.1"/>
    </source>
</evidence>
<feature type="compositionally biased region" description="Polar residues" evidence="4">
    <location>
        <begin position="103"/>
        <end position="115"/>
    </location>
</feature>
<dbReference type="CDD" id="cd04496">
    <property type="entry name" value="SSB_OBF"/>
    <property type="match status" value="1"/>
</dbReference>
<dbReference type="EMBL" id="CP001779">
    <property type="protein sequence ID" value="ACZ01913.1"/>
    <property type="molecule type" value="Genomic_DNA"/>
</dbReference>
<evidence type="ECO:0000256" key="2">
    <source>
        <dbReference type="HAMAP-Rule" id="MF_00984"/>
    </source>
</evidence>
<dbReference type="Pfam" id="PF00436">
    <property type="entry name" value="SSB"/>
    <property type="match status" value="1"/>
</dbReference>
<protein>
    <recommendedName>
        <fullName evidence="2 3">Single-stranded DNA-binding protein</fullName>
        <shortName evidence="2">SSB</shortName>
    </recommendedName>
</protein>
<proteinExistence type="inferred from homology"/>
<dbReference type="SUPFAM" id="SSF50249">
    <property type="entry name" value="Nucleic acid-binding proteins"/>
    <property type="match status" value="1"/>
</dbReference>
<name>D1AW03_STRM9</name>
<dbReference type="GeneID" id="29673973"/>
<dbReference type="GO" id="GO:0003697">
    <property type="term" value="F:single-stranded DNA binding"/>
    <property type="evidence" value="ECO:0007669"/>
    <property type="project" value="UniProtKB-UniRule"/>
</dbReference>
<dbReference type="HAMAP" id="MF_00984">
    <property type="entry name" value="SSB"/>
    <property type="match status" value="1"/>
</dbReference>
<dbReference type="HOGENOM" id="CLU_078758_6_0_0"/>
<dbReference type="eggNOG" id="COG0629">
    <property type="taxonomic scope" value="Bacteria"/>
</dbReference>
<dbReference type="PANTHER" id="PTHR10302">
    <property type="entry name" value="SINGLE-STRANDED DNA-BINDING PROTEIN"/>
    <property type="match status" value="1"/>
</dbReference>
<evidence type="ECO:0000256" key="4">
    <source>
        <dbReference type="SAM" id="MobiDB-lite"/>
    </source>
</evidence>
<keyword evidence="6" id="KW-1185">Reference proteome</keyword>
<dbReference type="Proteomes" id="UP000002072">
    <property type="component" value="Chromosome"/>
</dbReference>
<comment type="caution">
    <text evidence="2">Lacks conserved residue(s) required for the propagation of feature annotation.</text>
</comment>
<dbReference type="AlphaFoldDB" id="D1AW03"/>
<dbReference type="NCBIfam" id="TIGR00621">
    <property type="entry name" value="ssb"/>
    <property type="match status" value="1"/>
</dbReference>
<dbReference type="InterPro" id="IPR000424">
    <property type="entry name" value="Primosome_PriB/ssb"/>
</dbReference>
<dbReference type="STRING" id="519441.Smon_1480"/>
<dbReference type="OrthoDB" id="9809878at2"/>
<dbReference type="RefSeq" id="WP_012859459.1">
    <property type="nucleotide sequence ID" value="NC_013515.1"/>
</dbReference>
<dbReference type="GO" id="GO:0009295">
    <property type="term" value="C:nucleoid"/>
    <property type="evidence" value="ECO:0007669"/>
    <property type="project" value="TreeGrafter"/>
</dbReference>
<dbReference type="InterPro" id="IPR011344">
    <property type="entry name" value="ssDNA-bd"/>
</dbReference>
<dbReference type="InterPro" id="IPR012340">
    <property type="entry name" value="NA-bd_OB-fold"/>
</dbReference>
<accession>D1AW03</accession>
<evidence type="ECO:0000313" key="6">
    <source>
        <dbReference type="Proteomes" id="UP000002072"/>
    </source>
</evidence>
<dbReference type="Gene3D" id="2.40.50.140">
    <property type="entry name" value="Nucleic acid-binding proteins"/>
    <property type="match status" value="1"/>
</dbReference>
<comment type="subunit">
    <text evidence="2">Homotetramer.</text>
</comment>
<gene>
    <name evidence="5" type="ordered locus">Smon_1480</name>
</gene>
<feature type="compositionally biased region" description="Acidic residues" evidence="4">
    <location>
        <begin position="125"/>
        <end position="134"/>
    </location>
</feature>
<dbReference type="KEGG" id="smf:Smon_1480"/>
<dbReference type="PANTHER" id="PTHR10302:SF27">
    <property type="entry name" value="SINGLE-STRANDED DNA-BINDING PROTEIN"/>
    <property type="match status" value="1"/>
</dbReference>